<dbReference type="EMBL" id="JACHGW010000004">
    <property type="protein sequence ID" value="MBB6052598.1"/>
    <property type="molecule type" value="Genomic_DNA"/>
</dbReference>
<evidence type="ECO:0000313" key="1">
    <source>
        <dbReference type="EMBL" id="MBB6052598.1"/>
    </source>
</evidence>
<dbReference type="Proteomes" id="UP000520814">
    <property type="component" value="Unassembled WGS sequence"/>
</dbReference>
<dbReference type="AlphaFoldDB" id="A0A7W9SUI1"/>
<keyword evidence="2" id="KW-1185">Reference proteome</keyword>
<proteinExistence type="predicted"/>
<evidence type="ECO:0000313" key="2">
    <source>
        <dbReference type="Proteomes" id="UP000520814"/>
    </source>
</evidence>
<name>A0A7W9SUI1_ARMRO</name>
<reference evidence="1 2" key="1">
    <citation type="submission" date="2020-08" db="EMBL/GenBank/DDBJ databases">
        <title>Genomic Encyclopedia of Type Strains, Phase IV (KMG-IV): sequencing the most valuable type-strain genomes for metagenomic binning, comparative biology and taxonomic classification.</title>
        <authorList>
            <person name="Goeker M."/>
        </authorList>
    </citation>
    <scope>NUCLEOTIDE SEQUENCE [LARGE SCALE GENOMIC DNA]</scope>
    <source>
        <strain evidence="1 2">DSM 23562</strain>
    </source>
</reference>
<sequence>MLKTLGIVVVVGGLVAGCSKPIPAPELKPAVGPSNAFQYLRPQGWRGEGKIEAGGNAGSIELTSGTAYVRIGGDLVGSLMGDMMNASNAQMGSLAEGLPGGLGAAVKASTKPAVERLHDAQGEGLSKKFQDYQDGTMKPLQSPTGEGRFSEFTAKDGSLAIHGYRVTILGGDKRYTVRASCAESDWATLKPVYEKIIQSVAPGPQN</sequence>
<comment type="caution">
    <text evidence="1">The sequence shown here is derived from an EMBL/GenBank/DDBJ whole genome shotgun (WGS) entry which is preliminary data.</text>
</comment>
<dbReference type="PROSITE" id="PS51257">
    <property type="entry name" value="PROKAR_LIPOPROTEIN"/>
    <property type="match status" value="1"/>
</dbReference>
<gene>
    <name evidence="1" type="ORF">HNQ39_004419</name>
</gene>
<accession>A0A7W9SUI1</accession>
<organism evidence="1 2">
    <name type="scientific">Armatimonas rosea</name>
    <dbReference type="NCBI Taxonomy" id="685828"/>
    <lineage>
        <taxon>Bacteria</taxon>
        <taxon>Bacillati</taxon>
        <taxon>Armatimonadota</taxon>
        <taxon>Armatimonadia</taxon>
        <taxon>Armatimonadales</taxon>
        <taxon>Armatimonadaceae</taxon>
        <taxon>Armatimonas</taxon>
    </lineage>
</organism>
<dbReference type="RefSeq" id="WP_184201926.1">
    <property type="nucleotide sequence ID" value="NZ_JACHGW010000004.1"/>
</dbReference>
<protein>
    <submittedName>
        <fullName evidence="1">Uncharacterized protein</fullName>
    </submittedName>
</protein>